<dbReference type="Proteomes" id="UP001390339">
    <property type="component" value="Unassembled WGS sequence"/>
</dbReference>
<dbReference type="EMBL" id="JAPCWZ010000005">
    <property type="protein sequence ID" value="KAK8862778.1"/>
    <property type="molecule type" value="Genomic_DNA"/>
</dbReference>
<keyword evidence="3" id="KW-1185">Reference proteome</keyword>
<comment type="caution">
    <text evidence="2">The sequence shown here is derived from an EMBL/GenBank/DDBJ whole genome shotgun (WGS) entry which is preliminary data.</text>
</comment>
<reference evidence="2 3" key="1">
    <citation type="journal article" date="2024" name="IMA Fungus">
        <title>Apiospora arundinis, a panoply of carbohydrate-active enzymes and secondary metabolites.</title>
        <authorList>
            <person name="Sorensen T."/>
            <person name="Petersen C."/>
            <person name="Muurmann A.T."/>
            <person name="Christiansen J.V."/>
            <person name="Brundto M.L."/>
            <person name="Overgaard C.K."/>
            <person name="Boysen A.T."/>
            <person name="Wollenberg R.D."/>
            <person name="Larsen T.O."/>
            <person name="Sorensen J.L."/>
            <person name="Nielsen K.L."/>
            <person name="Sondergaard T.E."/>
        </authorList>
    </citation>
    <scope>NUCLEOTIDE SEQUENCE [LARGE SCALE GENOMIC DNA]</scope>
    <source>
        <strain evidence="2 3">AAU 773</strain>
    </source>
</reference>
<feature type="domain" description="DUF7726" evidence="1">
    <location>
        <begin position="288"/>
        <end position="334"/>
    </location>
</feature>
<proteinExistence type="predicted"/>
<evidence type="ECO:0000313" key="2">
    <source>
        <dbReference type="EMBL" id="KAK8862778.1"/>
    </source>
</evidence>
<protein>
    <recommendedName>
        <fullName evidence="1">DUF7726 domain-containing protein</fullName>
    </recommendedName>
</protein>
<sequence>MGPPMISVYRVNRPKSMRPKSLNAPPRSKACKIQMHKYGRPAARKHEKPATYFSASLETPELRKTNTQLVEDLKSAPGIDGKKLASHMGHTIWEDANDDTGSPAGLSAGDDGWQVHGGRLGRDHTLEDLPNHYLRDCLMSFINERMPQDKAPEARRRVFSDLNEGEIAAYADIIREREVRYTGEVQMWTGSEWRERCRRQEQAKKLAEMADIVKISKENPSIKNMGEAVNISKQETALDHIDEDINMTPHPSGYRDYDLEPIQRSVVSPAAKEPLPQEKKSFQFDKEMNYDCDQVRALIKRFVTDNIRWDLDKFRRTCGLERPQLIGFLEKSGP</sequence>
<dbReference type="InterPro" id="IPR056143">
    <property type="entry name" value="DUF7726"/>
</dbReference>
<gene>
    <name evidence="2" type="ORF">PGQ11_009013</name>
</gene>
<evidence type="ECO:0000313" key="3">
    <source>
        <dbReference type="Proteomes" id="UP001390339"/>
    </source>
</evidence>
<dbReference type="Pfam" id="PF24852">
    <property type="entry name" value="DUF7726"/>
    <property type="match status" value="1"/>
</dbReference>
<accession>A0ABR2II85</accession>
<organism evidence="2 3">
    <name type="scientific">Apiospora arundinis</name>
    <dbReference type="NCBI Taxonomy" id="335852"/>
    <lineage>
        <taxon>Eukaryota</taxon>
        <taxon>Fungi</taxon>
        <taxon>Dikarya</taxon>
        <taxon>Ascomycota</taxon>
        <taxon>Pezizomycotina</taxon>
        <taxon>Sordariomycetes</taxon>
        <taxon>Xylariomycetidae</taxon>
        <taxon>Amphisphaeriales</taxon>
        <taxon>Apiosporaceae</taxon>
        <taxon>Apiospora</taxon>
    </lineage>
</organism>
<name>A0ABR2II85_9PEZI</name>
<evidence type="ECO:0000259" key="1">
    <source>
        <dbReference type="Pfam" id="PF24852"/>
    </source>
</evidence>